<reference evidence="2 3" key="1">
    <citation type="journal article" date="2017" name="Genome Med.">
        <title>A novel Ruminococcus gnavus clade enriched in inflammatory bowel disease patients.</title>
        <authorList>
            <person name="Hall A.B."/>
            <person name="Yassour M."/>
            <person name="Sauk J."/>
            <person name="Garner A."/>
            <person name="Jiang X."/>
            <person name="Arthur T."/>
            <person name="Lagoudas G.K."/>
            <person name="Vatanen T."/>
            <person name="Fornelos N."/>
            <person name="Wilson R."/>
            <person name="Bertha M."/>
            <person name="Cohen M."/>
            <person name="Garber J."/>
            <person name="Khalili H."/>
            <person name="Gevers D."/>
            <person name="Ananthakrishnan A.N."/>
            <person name="Kugathasan S."/>
            <person name="Lander E.S."/>
            <person name="Blainey P."/>
            <person name="Vlamakis H."/>
            <person name="Xavier R.J."/>
            <person name="Huttenhower C."/>
        </authorList>
    </citation>
    <scope>NUCLEOTIDE SEQUENCE [LARGE SCALE GENOMIC DNA]</scope>
    <source>
        <strain evidence="2 3">RJX1128</strain>
    </source>
</reference>
<evidence type="ECO:0000313" key="3">
    <source>
        <dbReference type="Proteomes" id="UP000234840"/>
    </source>
</evidence>
<keyword evidence="1" id="KW-0175">Coiled coil</keyword>
<dbReference type="EMBL" id="NIHW01000004">
    <property type="protein sequence ID" value="PLT88776.1"/>
    <property type="molecule type" value="Genomic_DNA"/>
</dbReference>
<evidence type="ECO:0000313" key="2">
    <source>
        <dbReference type="EMBL" id="PLT88776.1"/>
    </source>
</evidence>
<comment type="caution">
    <text evidence="2">The sequence shown here is derived from an EMBL/GenBank/DDBJ whole genome shotgun (WGS) entry which is preliminary data.</text>
</comment>
<proteinExistence type="predicted"/>
<organism evidence="2 3">
    <name type="scientific">Mediterraneibacter gnavus</name>
    <name type="common">Ruminococcus gnavus</name>
    <dbReference type="NCBI Taxonomy" id="33038"/>
    <lineage>
        <taxon>Bacteria</taxon>
        <taxon>Bacillati</taxon>
        <taxon>Bacillota</taxon>
        <taxon>Clostridia</taxon>
        <taxon>Lachnospirales</taxon>
        <taxon>Lachnospiraceae</taxon>
        <taxon>Mediterraneibacter</taxon>
    </lineage>
</organism>
<feature type="coiled-coil region" evidence="1">
    <location>
        <begin position="8"/>
        <end position="50"/>
    </location>
</feature>
<dbReference type="AlphaFoldDB" id="A0A2N5Q2V1"/>
<dbReference type="Proteomes" id="UP000234840">
    <property type="component" value="Unassembled WGS sequence"/>
</dbReference>
<protein>
    <submittedName>
        <fullName evidence="2">Uncharacterized protein</fullName>
    </submittedName>
</protein>
<gene>
    <name evidence="2" type="ORF">CDL20_03120</name>
</gene>
<evidence type="ECO:0000256" key="1">
    <source>
        <dbReference type="SAM" id="Coils"/>
    </source>
</evidence>
<name>A0A2N5Q2V1_MEDGN</name>
<sequence length="119" mass="14144">MWIPKWYLENQIRQRDELERRVKRLELILLQDAKNKIASLKDEEAGTNKKGMYDICILERNYINSRDSLVQMSVELPGHDWCELSNSPYWIEVENFLSRKKNKDSQNLHIVAEGLLENP</sequence>
<dbReference type="RefSeq" id="WP_101882003.1">
    <property type="nucleotide sequence ID" value="NZ_NIHW01000004.1"/>
</dbReference>
<accession>A0A2N5Q2V1</accession>